<dbReference type="EMBL" id="JAWZZT010000355">
    <property type="protein sequence ID" value="MDX7017941.1"/>
    <property type="molecule type" value="Genomic_DNA"/>
</dbReference>
<name>A0AAW9EAH8_KLEAE</name>
<dbReference type="GO" id="GO:0016887">
    <property type="term" value="F:ATP hydrolysis activity"/>
    <property type="evidence" value="ECO:0007669"/>
    <property type="project" value="TreeGrafter"/>
</dbReference>
<evidence type="ECO:0000313" key="1">
    <source>
        <dbReference type="EMBL" id="MDX7017941.1"/>
    </source>
</evidence>
<keyword evidence="1" id="KW-0067">ATP-binding</keyword>
<dbReference type="PANTHER" id="PTHR47962">
    <property type="entry name" value="ATP-DEPENDENT HELICASE LHR-RELATED-RELATED"/>
    <property type="match status" value="1"/>
</dbReference>
<dbReference type="AlphaFoldDB" id="A0AAW9EAH8"/>
<keyword evidence="1" id="KW-0347">Helicase</keyword>
<accession>A0AAW9EAH8</accession>
<feature type="non-terminal residue" evidence="1">
    <location>
        <position position="1"/>
    </location>
</feature>
<keyword evidence="1" id="KW-0378">Hydrolase</keyword>
<proteinExistence type="predicted"/>
<sequence>CGLLTQLASGEMVVGAEGEKLTNHYTFYAVFNTPEEFRIITGNRTLGTVPVDSPLLPDQHIIFGGRRWKVTEIETEKKVIYVEATKGGQPPQFSGGGMSVHDAVRQEMLAIYR</sequence>
<dbReference type="InterPro" id="IPR052511">
    <property type="entry name" value="ATP-dep_Helicase"/>
</dbReference>
<dbReference type="GO" id="GO:0004386">
    <property type="term" value="F:helicase activity"/>
    <property type="evidence" value="ECO:0007669"/>
    <property type="project" value="UniProtKB-KW"/>
</dbReference>
<dbReference type="PANTHER" id="PTHR47962:SF5">
    <property type="entry name" value="ATP-DEPENDENT HELICASE LHR-RELATED"/>
    <property type="match status" value="1"/>
</dbReference>
<evidence type="ECO:0000313" key="2">
    <source>
        <dbReference type="Proteomes" id="UP001279012"/>
    </source>
</evidence>
<dbReference type="GO" id="GO:0003677">
    <property type="term" value="F:DNA binding"/>
    <property type="evidence" value="ECO:0007669"/>
    <property type="project" value="TreeGrafter"/>
</dbReference>
<protein>
    <submittedName>
        <fullName evidence="1">DEAD/DEAH box helicase</fullName>
    </submittedName>
</protein>
<comment type="caution">
    <text evidence="1">The sequence shown here is derived from an EMBL/GenBank/DDBJ whole genome shotgun (WGS) entry which is preliminary data.</text>
</comment>
<gene>
    <name evidence="1" type="ORF">SJ059_26270</name>
</gene>
<feature type="non-terminal residue" evidence="1">
    <location>
        <position position="113"/>
    </location>
</feature>
<dbReference type="Proteomes" id="UP001279012">
    <property type="component" value="Unassembled WGS sequence"/>
</dbReference>
<organism evidence="1 2">
    <name type="scientific">Klebsiella aerogenes</name>
    <name type="common">Enterobacter aerogenes</name>
    <dbReference type="NCBI Taxonomy" id="548"/>
    <lineage>
        <taxon>Bacteria</taxon>
        <taxon>Pseudomonadati</taxon>
        <taxon>Pseudomonadota</taxon>
        <taxon>Gammaproteobacteria</taxon>
        <taxon>Enterobacterales</taxon>
        <taxon>Enterobacteriaceae</taxon>
        <taxon>Klebsiella/Raoultella group</taxon>
        <taxon>Klebsiella</taxon>
    </lineage>
</organism>
<reference evidence="1" key="1">
    <citation type="submission" date="2023-11" db="EMBL/GenBank/DDBJ databases">
        <title>Detection of rare carbapenemases in Enterobacterales - comparison of two colorimetric and two CIM-based carbapenemase assays.</title>
        <authorList>
            <person name="Schaffarczyk L."/>
            <person name="Noster J."/>
            <person name="Stelzer Y."/>
            <person name="Sattler J."/>
            <person name="Gatermann S."/>
            <person name="Hamprecht A."/>
        </authorList>
    </citation>
    <scope>NUCLEOTIDE SEQUENCE</scope>
    <source>
        <strain evidence="1">CIM-Cont-037</strain>
    </source>
</reference>
<keyword evidence="1" id="KW-0547">Nucleotide-binding</keyword>